<keyword evidence="2" id="KW-1185">Reference proteome</keyword>
<reference evidence="1 2" key="1">
    <citation type="submission" date="2014-04" db="EMBL/GenBank/DDBJ databases">
        <authorList>
            <consortium name="DOE Joint Genome Institute"/>
            <person name="Kuo A."/>
            <person name="Tarkka M."/>
            <person name="Buscot F."/>
            <person name="Kohler A."/>
            <person name="Nagy L.G."/>
            <person name="Floudas D."/>
            <person name="Copeland A."/>
            <person name="Barry K.W."/>
            <person name="Cichocki N."/>
            <person name="Veneault-Fourrey C."/>
            <person name="LaButti K."/>
            <person name="Lindquist E.A."/>
            <person name="Lipzen A."/>
            <person name="Lundell T."/>
            <person name="Morin E."/>
            <person name="Murat C."/>
            <person name="Sun H."/>
            <person name="Tunlid A."/>
            <person name="Henrissat B."/>
            <person name="Grigoriev I.V."/>
            <person name="Hibbett D.S."/>
            <person name="Martin F."/>
            <person name="Nordberg H.P."/>
            <person name="Cantor M.N."/>
            <person name="Hua S.X."/>
        </authorList>
    </citation>
    <scope>NUCLEOTIDE SEQUENCE [LARGE SCALE GENOMIC DNA]</scope>
    <source>
        <strain evidence="1 2">F 1598</strain>
    </source>
</reference>
<organism evidence="1 2">
    <name type="scientific">Piloderma croceum (strain F 1598)</name>
    <dbReference type="NCBI Taxonomy" id="765440"/>
    <lineage>
        <taxon>Eukaryota</taxon>
        <taxon>Fungi</taxon>
        <taxon>Dikarya</taxon>
        <taxon>Basidiomycota</taxon>
        <taxon>Agaricomycotina</taxon>
        <taxon>Agaricomycetes</taxon>
        <taxon>Agaricomycetidae</taxon>
        <taxon>Atheliales</taxon>
        <taxon>Atheliaceae</taxon>
        <taxon>Piloderma</taxon>
    </lineage>
</organism>
<dbReference type="AlphaFoldDB" id="A0A0C3FRQ6"/>
<proteinExistence type="predicted"/>
<dbReference type="EMBL" id="KN832997">
    <property type="protein sequence ID" value="KIM81836.1"/>
    <property type="molecule type" value="Genomic_DNA"/>
</dbReference>
<evidence type="ECO:0000313" key="1">
    <source>
        <dbReference type="EMBL" id="KIM81836.1"/>
    </source>
</evidence>
<name>A0A0C3FRQ6_PILCF</name>
<dbReference type="OrthoDB" id="3232239at2759"/>
<sequence>MVPAATSVPSRLPIELYRDVVQHVSARHLTTLCTVSSTLRHEAERVLYHTIQLYEPQRVRSWSLTIAGSERLGVMVHSLTLPQSFSVDIDQDTANLVQESLRIALRKVINLKYLKITGGLRYPCLDLSLLAGCPFRLLGLSGNLAAKEADALKFLSEQPYIHSWSPGLPFLFRPQSTRTIPDGILPHLSELKLDASRMLAHIPKWPLRGLVVRIQHFGNGLDGMDRLHLFQDTLTSLRCSGDRASFDHLEQHILVIARSVPKLKHLKYWLVLYSGILMIYDLRNLLPSICQLTELETLLLMLHTVDNGPAGCNDSDHAREVARDFLISCPSLRRISFRAERSTYLCFVKDPSGDVHMEAFKSIDEEWEWHA</sequence>
<evidence type="ECO:0008006" key="3">
    <source>
        <dbReference type="Google" id="ProtNLM"/>
    </source>
</evidence>
<evidence type="ECO:0000313" key="2">
    <source>
        <dbReference type="Proteomes" id="UP000054166"/>
    </source>
</evidence>
<protein>
    <recommendedName>
        <fullName evidence="3">F-box domain-containing protein</fullName>
    </recommendedName>
</protein>
<dbReference type="HOGENOM" id="CLU_038175_1_0_1"/>
<reference evidence="2" key="2">
    <citation type="submission" date="2015-01" db="EMBL/GenBank/DDBJ databases">
        <title>Evolutionary Origins and Diversification of the Mycorrhizal Mutualists.</title>
        <authorList>
            <consortium name="DOE Joint Genome Institute"/>
            <consortium name="Mycorrhizal Genomics Consortium"/>
            <person name="Kohler A."/>
            <person name="Kuo A."/>
            <person name="Nagy L.G."/>
            <person name="Floudas D."/>
            <person name="Copeland A."/>
            <person name="Barry K.W."/>
            <person name="Cichocki N."/>
            <person name="Veneault-Fourrey C."/>
            <person name="LaButti K."/>
            <person name="Lindquist E.A."/>
            <person name="Lipzen A."/>
            <person name="Lundell T."/>
            <person name="Morin E."/>
            <person name="Murat C."/>
            <person name="Riley R."/>
            <person name="Ohm R."/>
            <person name="Sun H."/>
            <person name="Tunlid A."/>
            <person name="Henrissat B."/>
            <person name="Grigoriev I.V."/>
            <person name="Hibbett D.S."/>
            <person name="Martin F."/>
        </authorList>
    </citation>
    <scope>NUCLEOTIDE SEQUENCE [LARGE SCALE GENOMIC DNA]</scope>
    <source>
        <strain evidence="2">F 1598</strain>
    </source>
</reference>
<dbReference type="Proteomes" id="UP000054166">
    <property type="component" value="Unassembled WGS sequence"/>
</dbReference>
<gene>
    <name evidence="1" type="ORF">PILCRDRAFT_491817</name>
</gene>
<accession>A0A0C3FRQ6</accession>
<dbReference type="InParanoid" id="A0A0C3FRQ6"/>